<accession>A0AAF0K1Z8</accession>
<dbReference type="Proteomes" id="UP001242841">
    <property type="component" value="Segment"/>
</dbReference>
<gene>
    <name evidence="1" type="primary">87</name>
    <name evidence="1" type="ORF">SEA_TROGGLEHUMPER_87</name>
</gene>
<reference evidence="1" key="1">
    <citation type="submission" date="2023-03" db="EMBL/GenBank/DDBJ databases">
        <authorList>
            <person name="Aguilar E."/>
            <person name="Antigua R."/>
            <person name="Antonino C."/>
            <person name="Bisram R."/>
            <person name="Chen J."/>
            <person name="Davilmar B."/>
            <person name="Del R.K."/>
            <person name="Germosen J."/>
            <person name="Hernandez J."/>
            <person name="Kelloggs L."/>
            <person name="Lema C."/>
            <person name="Li J."/>
            <person name="Melendez A."/>
            <person name="Mohammed I."/>
            <person name="Ryan A."/>
            <person name="Singh S."/>
            <person name="Tariq H."/>
            <person name="Golebiewska U.P."/>
            <person name="Russell D.A."/>
            <person name="Jacobs-Sera D."/>
            <person name="Hatfull G.F."/>
        </authorList>
    </citation>
    <scope>NUCLEOTIDE SEQUENCE</scope>
</reference>
<protein>
    <submittedName>
        <fullName evidence="1">Uncharacterized protein</fullName>
    </submittedName>
</protein>
<organism evidence="1 2">
    <name type="scientific">Rhodococcus phage Trogglehumper</name>
    <dbReference type="NCBI Taxonomy" id="3038381"/>
    <lineage>
        <taxon>Viruses</taxon>
        <taxon>Duplodnaviria</taxon>
        <taxon>Heunggongvirae</taxon>
        <taxon>Uroviricota</taxon>
        <taxon>Caudoviricetes</taxon>
        <taxon>Caudoviricetes incertae sedis</taxon>
        <taxon>Trogglehumpervirus</taxon>
        <taxon>Trogglehumpervirus trogglehumper</taxon>
    </lineage>
</organism>
<evidence type="ECO:0000313" key="2">
    <source>
        <dbReference type="Proteomes" id="UP001242841"/>
    </source>
</evidence>
<sequence>MTAAGIVGGAKVVVTGEWTPENYEHAHTAEGNDTIYTVTGFHGRFAALSDGKNTYAWPTDLLELAPLEDLAARLDEKWGTGAGEQVVT</sequence>
<evidence type="ECO:0000313" key="1">
    <source>
        <dbReference type="EMBL" id="WGH21968.1"/>
    </source>
</evidence>
<keyword evidence="2" id="KW-1185">Reference proteome</keyword>
<dbReference type="EMBL" id="OQ709222">
    <property type="protein sequence ID" value="WGH21968.1"/>
    <property type="molecule type" value="Genomic_DNA"/>
</dbReference>
<proteinExistence type="predicted"/>
<name>A0AAF0K1Z8_9CAUD</name>